<dbReference type="InterPro" id="IPR015421">
    <property type="entry name" value="PyrdxlP-dep_Trfase_major"/>
</dbReference>
<dbReference type="GO" id="GO:0042286">
    <property type="term" value="F:glutamate-1-semialdehyde 2,1-aminomutase activity"/>
    <property type="evidence" value="ECO:0007669"/>
    <property type="project" value="UniProtKB-UniRule"/>
</dbReference>
<dbReference type="PANTHER" id="PTHR43713:SF3">
    <property type="entry name" value="GLUTAMATE-1-SEMIALDEHYDE 2,1-AMINOMUTASE 1, CHLOROPLASTIC-RELATED"/>
    <property type="match status" value="1"/>
</dbReference>
<dbReference type="UniPathway" id="UPA00251">
    <property type="reaction ID" value="UER00317"/>
</dbReference>
<dbReference type="Gene3D" id="3.40.640.10">
    <property type="entry name" value="Type I PLP-dependent aspartate aminotransferase-like (Major domain)"/>
    <property type="match status" value="1"/>
</dbReference>
<proteinExistence type="inferred from homology"/>
<dbReference type="OrthoDB" id="6524at2157"/>
<evidence type="ECO:0000256" key="3">
    <source>
        <dbReference type="ARBA" id="ARBA00004819"/>
    </source>
</evidence>
<dbReference type="PROSITE" id="PS00600">
    <property type="entry name" value="AA_TRANSFER_CLASS_3"/>
    <property type="match status" value="1"/>
</dbReference>
<dbReference type="AlphaFoldDB" id="D3RZK0"/>
<dbReference type="Gene3D" id="3.90.1150.10">
    <property type="entry name" value="Aspartate Aminotransferase, domain 1"/>
    <property type="match status" value="1"/>
</dbReference>
<dbReference type="SUPFAM" id="SSF53383">
    <property type="entry name" value="PLP-dependent transferases"/>
    <property type="match status" value="1"/>
</dbReference>
<evidence type="ECO:0000256" key="1">
    <source>
        <dbReference type="ARBA" id="ARBA00001579"/>
    </source>
</evidence>
<gene>
    <name evidence="8" type="primary">hemL</name>
    <name evidence="9" type="ordered locus">Ferp_1770</name>
</gene>
<dbReference type="InterPro" id="IPR049704">
    <property type="entry name" value="Aminotrans_3_PPA_site"/>
</dbReference>
<dbReference type="GO" id="GO:0006782">
    <property type="term" value="P:protoporphyrinogen IX biosynthetic process"/>
    <property type="evidence" value="ECO:0007669"/>
    <property type="project" value="UniProtKB-UniRule"/>
</dbReference>
<keyword evidence="6 8" id="KW-0413">Isomerase</keyword>
<reference evidence="9 10" key="2">
    <citation type="journal article" date="2011" name="Stand. Genomic Sci.">
        <title>Complete genome sequence of Ferroglobus placidus AEDII12DO.</title>
        <authorList>
            <person name="Anderson I."/>
            <person name="Risso C."/>
            <person name="Holmes D."/>
            <person name="Lucas S."/>
            <person name="Copeland A."/>
            <person name="Lapidus A."/>
            <person name="Cheng J.F."/>
            <person name="Bruce D."/>
            <person name="Goodwin L."/>
            <person name="Pitluck S."/>
            <person name="Saunders E."/>
            <person name="Brettin T."/>
            <person name="Detter J.C."/>
            <person name="Han C."/>
            <person name="Tapia R."/>
            <person name="Larimer F."/>
            <person name="Land M."/>
            <person name="Hauser L."/>
            <person name="Woyke T."/>
            <person name="Lovley D."/>
            <person name="Kyrpides N."/>
            <person name="Ivanova N."/>
        </authorList>
    </citation>
    <scope>NUCLEOTIDE SEQUENCE [LARGE SCALE GENOMIC DNA]</scope>
    <source>
        <strain evidence="10">DSM 10642 / AEDII12DO</strain>
    </source>
</reference>
<evidence type="ECO:0000256" key="7">
    <source>
        <dbReference type="ARBA" id="ARBA00023244"/>
    </source>
</evidence>
<reference evidence="10" key="1">
    <citation type="submission" date="2010-02" db="EMBL/GenBank/DDBJ databases">
        <title>Complete sequence of Ferroglobus placidus DSM 10642.</title>
        <authorList>
            <consortium name="US DOE Joint Genome Institute"/>
            <person name="Lucas S."/>
            <person name="Copeland A."/>
            <person name="Lapidus A."/>
            <person name="Cheng J.-F."/>
            <person name="Bruce D."/>
            <person name="Goodwin L."/>
            <person name="Pitluck S."/>
            <person name="Saunders E."/>
            <person name="Brettin T."/>
            <person name="Detter J.C."/>
            <person name="Han C."/>
            <person name="Tapia R."/>
            <person name="Larimer F."/>
            <person name="Land M."/>
            <person name="Hauser L."/>
            <person name="Kyrpides N."/>
            <person name="Ivanova N."/>
            <person name="Holmes D."/>
            <person name="Lovley D."/>
            <person name="Kyrpides N."/>
            <person name="Anderson I.J."/>
            <person name="Woyke T."/>
        </authorList>
    </citation>
    <scope>NUCLEOTIDE SEQUENCE [LARGE SCALE GENOMIC DNA]</scope>
    <source>
        <strain evidence="10">DSM 10642 / AEDII12DO</strain>
    </source>
</reference>
<dbReference type="GO" id="GO:0030170">
    <property type="term" value="F:pyridoxal phosphate binding"/>
    <property type="evidence" value="ECO:0007669"/>
    <property type="project" value="InterPro"/>
</dbReference>
<dbReference type="HAMAP" id="MF_00375">
    <property type="entry name" value="HemL_aminotrans_3"/>
    <property type="match status" value="1"/>
</dbReference>
<keyword evidence="8" id="KW-0963">Cytoplasm</keyword>
<keyword evidence="5 8" id="KW-0663">Pyridoxal phosphate</keyword>
<dbReference type="GeneID" id="8779297"/>
<dbReference type="PaxDb" id="589924-Ferp_1770"/>
<dbReference type="RefSeq" id="WP_012966252.1">
    <property type="nucleotide sequence ID" value="NC_013849.1"/>
</dbReference>
<comment type="catalytic activity">
    <reaction evidence="1 8">
        <text>(S)-4-amino-5-oxopentanoate = 5-aminolevulinate</text>
        <dbReference type="Rhea" id="RHEA:14265"/>
        <dbReference type="ChEBI" id="CHEBI:57501"/>
        <dbReference type="ChEBI" id="CHEBI:356416"/>
        <dbReference type="EC" id="5.4.3.8"/>
    </reaction>
</comment>
<dbReference type="EC" id="5.4.3.8" evidence="8"/>
<sequence>MWEKSKELYEVAKNLMPGGVSSPVRAVKPYPFYTAKAKGSKIYDVDGNEYVDYCMAYGPLILGHANEEVKEKVVEQLENGWIYGTPVELEIEYAKIIRKLYPSIEMLRFTNTGSEATMAALRVARGFTGRNKILKVEGSFHGAHDAVLVKAGSGATTHGIPNSAGVPEDFVKHTLQVPFNDVETLAEIVEKNSEELAALILEPVMGNSSLILPEEDYLKEVRKITKENDVLLIFDEVITGFRLALGGAQEYYGVKPDLTTLGKIAGGGFPIGIFGGRKEIMELVAPSGPVYQAGTFSGNPVSLIAGKTTVEILMRDNPYKELEEKTRSLVESVSEKVEKECIASMFCFYFGEKPKNYADALKLDKNKFVEFYWKLLKKGVFFPPSQYETCFVSTAHSYEDIEKTAEAVNQCLREL</sequence>
<keyword evidence="10" id="KW-1185">Reference proteome</keyword>
<evidence type="ECO:0000256" key="5">
    <source>
        <dbReference type="ARBA" id="ARBA00022898"/>
    </source>
</evidence>
<dbReference type="eggNOG" id="arCOG00918">
    <property type="taxonomic scope" value="Archaea"/>
</dbReference>
<dbReference type="EMBL" id="CP001899">
    <property type="protein sequence ID" value="ADC65913.1"/>
    <property type="molecule type" value="Genomic_DNA"/>
</dbReference>
<accession>D3RZK0</accession>
<comment type="pathway">
    <text evidence="3 8">Porphyrin-containing compound metabolism; protoporphyrin-IX biosynthesis; 5-aminolevulinate from L-glutamyl-tRNA(Glu): step 2/2.</text>
</comment>
<evidence type="ECO:0000256" key="8">
    <source>
        <dbReference type="HAMAP-Rule" id="MF_00375"/>
    </source>
</evidence>
<comment type="similarity">
    <text evidence="4 8">Belongs to the class-III pyridoxal-phosphate-dependent aminotransferase family. HemL subfamily.</text>
</comment>
<feature type="modified residue" description="N6-(pyridoxal phosphate)lysine" evidence="8">
    <location>
        <position position="263"/>
    </location>
</feature>
<dbReference type="InterPro" id="IPR015422">
    <property type="entry name" value="PyrdxlP-dep_Trfase_small"/>
</dbReference>
<dbReference type="Pfam" id="PF00202">
    <property type="entry name" value="Aminotran_3"/>
    <property type="match status" value="1"/>
</dbReference>
<dbReference type="InterPro" id="IPR005814">
    <property type="entry name" value="Aminotrans_3"/>
</dbReference>
<dbReference type="STRING" id="589924.Ferp_1770"/>
<dbReference type="InterPro" id="IPR015424">
    <property type="entry name" value="PyrdxlP-dep_Trfase"/>
</dbReference>
<dbReference type="CDD" id="cd00610">
    <property type="entry name" value="OAT_like"/>
    <property type="match status" value="1"/>
</dbReference>
<dbReference type="GO" id="GO:0005737">
    <property type="term" value="C:cytoplasm"/>
    <property type="evidence" value="ECO:0007669"/>
    <property type="project" value="UniProtKB-SubCell"/>
</dbReference>
<dbReference type="KEGG" id="fpl:Ferp_1770"/>
<dbReference type="FunFam" id="3.40.640.10:FF:000021">
    <property type="entry name" value="Glutamate-1-semialdehyde 2,1-aminomutase"/>
    <property type="match status" value="1"/>
</dbReference>
<dbReference type="Proteomes" id="UP000002613">
    <property type="component" value="Chromosome"/>
</dbReference>
<comment type="cofactor">
    <cofactor evidence="2 8">
        <name>pyridoxal 5'-phosphate</name>
        <dbReference type="ChEBI" id="CHEBI:597326"/>
    </cofactor>
</comment>
<evidence type="ECO:0000256" key="2">
    <source>
        <dbReference type="ARBA" id="ARBA00001933"/>
    </source>
</evidence>
<evidence type="ECO:0000313" key="9">
    <source>
        <dbReference type="EMBL" id="ADC65913.1"/>
    </source>
</evidence>
<dbReference type="PANTHER" id="PTHR43713">
    <property type="entry name" value="GLUTAMATE-1-SEMIALDEHYDE 2,1-AMINOMUTASE"/>
    <property type="match status" value="1"/>
</dbReference>
<evidence type="ECO:0000313" key="10">
    <source>
        <dbReference type="Proteomes" id="UP000002613"/>
    </source>
</evidence>
<dbReference type="InterPro" id="IPR004639">
    <property type="entry name" value="4pyrrol_synth_GluAld_NH2Trfase"/>
</dbReference>
<dbReference type="GO" id="GO:0008483">
    <property type="term" value="F:transaminase activity"/>
    <property type="evidence" value="ECO:0007669"/>
    <property type="project" value="InterPro"/>
</dbReference>
<protein>
    <recommendedName>
        <fullName evidence="8">Glutamate-1-semialdehyde 2,1-aminomutase</fullName>
        <shortName evidence="8">GSA</shortName>
        <ecNumber evidence="8">5.4.3.8</ecNumber>
    </recommendedName>
    <alternativeName>
        <fullName evidence="8">Glutamate-1-semialdehyde aminotransferase</fullName>
        <shortName evidence="8">GSA-AT</shortName>
    </alternativeName>
</protein>
<dbReference type="HOGENOM" id="CLU_016922_1_5_2"/>
<name>D3RZK0_FERPA</name>
<evidence type="ECO:0000256" key="4">
    <source>
        <dbReference type="ARBA" id="ARBA00008981"/>
    </source>
</evidence>
<dbReference type="NCBIfam" id="TIGR00713">
    <property type="entry name" value="hemL"/>
    <property type="match status" value="1"/>
</dbReference>
<evidence type="ECO:0000256" key="6">
    <source>
        <dbReference type="ARBA" id="ARBA00023235"/>
    </source>
</evidence>
<comment type="subcellular location">
    <subcellularLocation>
        <location evidence="8">Cytoplasm</location>
    </subcellularLocation>
</comment>
<dbReference type="NCBIfam" id="NF000818">
    <property type="entry name" value="PRK00062.1"/>
    <property type="match status" value="1"/>
</dbReference>
<keyword evidence="7 8" id="KW-0627">Porphyrin biosynthesis</keyword>
<organism evidence="9 10">
    <name type="scientific">Ferroglobus placidus (strain DSM 10642 / AEDII12DO)</name>
    <dbReference type="NCBI Taxonomy" id="589924"/>
    <lineage>
        <taxon>Archaea</taxon>
        <taxon>Methanobacteriati</taxon>
        <taxon>Methanobacteriota</taxon>
        <taxon>Archaeoglobi</taxon>
        <taxon>Archaeoglobales</taxon>
        <taxon>Archaeoglobaceae</taxon>
        <taxon>Ferroglobus</taxon>
    </lineage>
</organism>